<dbReference type="EMBL" id="ABYT01000092">
    <property type="protein sequence ID" value="EEC89708.1"/>
    <property type="molecule type" value="Genomic_DNA"/>
</dbReference>
<dbReference type="InterPro" id="IPR027417">
    <property type="entry name" value="P-loop_NTPase"/>
</dbReference>
<dbReference type="GO" id="GO:0016787">
    <property type="term" value="F:hydrolase activity"/>
    <property type="evidence" value="ECO:0007669"/>
    <property type="project" value="UniProtKB-KW"/>
</dbReference>
<dbReference type="GO" id="GO:0002949">
    <property type="term" value="P:tRNA threonylcarbamoyladenosine modification"/>
    <property type="evidence" value="ECO:0007669"/>
    <property type="project" value="InterPro"/>
</dbReference>
<gene>
    <name evidence="12" type="ORF">EUBIFOR_01664</name>
</gene>
<dbReference type="AlphaFoldDB" id="B7CBT9"/>
<accession>B7CBT9</accession>
<dbReference type="NCBIfam" id="TIGR00150">
    <property type="entry name" value="T6A_YjeE"/>
    <property type="match status" value="1"/>
</dbReference>
<proteinExistence type="inferred from homology"/>
<dbReference type="Proteomes" id="UP000004315">
    <property type="component" value="Unassembled WGS sequence"/>
</dbReference>
<evidence type="ECO:0000256" key="3">
    <source>
        <dbReference type="ARBA" id="ARBA00019010"/>
    </source>
</evidence>
<dbReference type="SUPFAM" id="SSF52540">
    <property type="entry name" value="P-loop containing nucleoside triphosphate hydrolases"/>
    <property type="match status" value="1"/>
</dbReference>
<evidence type="ECO:0000256" key="6">
    <source>
        <dbReference type="ARBA" id="ARBA00022723"/>
    </source>
</evidence>
<keyword evidence="8" id="KW-0067">ATP-binding</keyword>
<keyword evidence="9" id="KW-0460">Magnesium</keyword>
<feature type="compositionally biased region" description="Basic residues" evidence="11">
    <location>
        <begin position="1"/>
        <end position="14"/>
    </location>
</feature>
<reference evidence="12 13" key="1">
    <citation type="submission" date="2008-10" db="EMBL/GenBank/DDBJ databases">
        <authorList>
            <person name="Fulton L."/>
            <person name="Clifton S."/>
            <person name="Fulton B."/>
            <person name="Xu J."/>
            <person name="Minx P."/>
            <person name="Pepin K.H."/>
            <person name="Johnson M."/>
            <person name="Bhonagiri V."/>
            <person name="Nash W.E."/>
            <person name="Mardis E.R."/>
            <person name="Wilson R.K."/>
        </authorList>
    </citation>
    <scope>NUCLEOTIDE SEQUENCE [LARGE SCALE GENOMIC DNA]</scope>
    <source>
        <strain evidence="12 13">DSM 3989</strain>
    </source>
</reference>
<dbReference type="HOGENOM" id="CLU_087829_3_0_9"/>
<protein>
    <recommendedName>
        <fullName evidence="3">tRNA threonylcarbamoyladenosine biosynthesis protein TsaE</fullName>
    </recommendedName>
    <alternativeName>
        <fullName evidence="10">t(6)A37 threonylcarbamoyladenosine biosynthesis protein TsaE</fullName>
    </alternativeName>
</protein>
<evidence type="ECO:0000256" key="9">
    <source>
        <dbReference type="ARBA" id="ARBA00022842"/>
    </source>
</evidence>
<evidence type="ECO:0000256" key="11">
    <source>
        <dbReference type="SAM" id="MobiDB-lite"/>
    </source>
</evidence>
<evidence type="ECO:0000313" key="13">
    <source>
        <dbReference type="Proteomes" id="UP000004315"/>
    </source>
</evidence>
<dbReference type="GO" id="GO:0005524">
    <property type="term" value="F:ATP binding"/>
    <property type="evidence" value="ECO:0007669"/>
    <property type="project" value="UniProtKB-KW"/>
</dbReference>
<evidence type="ECO:0000313" key="12">
    <source>
        <dbReference type="EMBL" id="EEC89708.1"/>
    </source>
</evidence>
<dbReference type="eggNOG" id="COG0802">
    <property type="taxonomic scope" value="Bacteria"/>
</dbReference>
<dbReference type="PANTHER" id="PTHR33540">
    <property type="entry name" value="TRNA THREONYLCARBAMOYLADENOSINE BIOSYNTHESIS PROTEIN TSAE"/>
    <property type="match status" value="1"/>
</dbReference>
<dbReference type="PANTHER" id="PTHR33540:SF2">
    <property type="entry name" value="TRNA THREONYLCARBAMOYLADENOSINE BIOSYNTHESIS PROTEIN TSAE"/>
    <property type="match status" value="1"/>
</dbReference>
<dbReference type="GO" id="GO:0046872">
    <property type="term" value="F:metal ion binding"/>
    <property type="evidence" value="ECO:0007669"/>
    <property type="project" value="UniProtKB-KW"/>
</dbReference>
<comment type="similarity">
    <text evidence="2">Belongs to the TsaE family.</text>
</comment>
<dbReference type="STRING" id="518637.EUBIFOR_01664"/>
<keyword evidence="7" id="KW-0547">Nucleotide-binding</keyword>
<keyword evidence="5" id="KW-0819">tRNA processing</keyword>
<evidence type="ECO:0000256" key="2">
    <source>
        <dbReference type="ARBA" id="ARBA00007599"/>
    </source>
</evidence>
<dbReference type="InterPro" id="IPR003442">
    <property type="entry name" value="T6A_TsaE"/>
</dbReference>
<comment type="subcellular location">
    <subcellularLocation>
        <location evidence="1">Cytoplasm</location>
    </subcellularLocation>
</comment>
<keyword evidence="6" id="KW-0479">Metal-binding</keyword>
<keyword evidence="13" id="KW-1185">Reference proteome</keyword>
<evidence type="ECO:0000256" key="7">
    <source>
        <dbReference type="ARBA" id="ARBA00022741"/>
    </source>
</evidence>
<feature type="compositionally biased region" description="Basic residues" evidence="11">
    <location>
        <begin position="22"/>
        <end position="31"/>
    </location>
</feature>
<reference evidence="12 13" key="2">
    <citation type="submission" date="2008-11" db="EMBL/GenBank/DDBJ databases">
        <title>Draft genome sequence of Eubacterium biforme (DSM 3989).</title>
        <authorList>
            <person name="Sudarsanam P."/>
            <person name="Ley R."/>
            <person name="Guruge J."/>
            <person name="Turnbaugh P.J."/>
            <person name="Mahowald M."/>
            <person name="Liep D."/>
            <person name="Gordon J."/>
        </authorList>
    </citation>
    <scope>NUCLEOTIDE SEQUENCE [LARGE SCALE GENOMIC DNA]</scope>
    <source>
        <strain evidence="12 13">DSM 3989</strain>
    </source>
</reference>
<comment type="caution">
    <text evidence="12">The sequence shown here is derived from an EMBL/GenBank/DDBJ whole genome shotgun (WGS) entry which is preliminary data.</text>
</comment>
<keyword evidence="4" id="KW-0963">Cytoplasm</keyword>
<name>B7CBT9_9FIRM</name>
<evidence type="ECO:0000256" key="5">
    <source>
        <dbReference type="ARBA" id="ARBA00022694"/>
    </source>
</evidence>
<dbReference type="Pfam" id="PF02367">
    <property type="entry name" value="TsaE"/>
    <property type="match status" value="1"/>
</dbReference>
<sequence length="194" mass="22285">MLKWKPLKKSGNHSKKVETTQKKWKPLKKSGNHSMRYKQNLEDYMKIEIHSLQETQEFATKMADLCRNKQLVITLDGDLGAGKTTWTKSFGKALGVKNVINSPTFTILKDYKQEGGVPFHHIDAYRLEGKCQDLGFEDCFDEGITVVEWSEFIEDQLPQDHIKISFEEGIDENRTVTLEYTGPVSKSIVEAYHD</sequence>
<evidence type="ECO:0000256" key="10">
    <source>
        <dbReference type="ARBA" id="ARBA00032441"/>
    </source>
</evidence>
<dbReference type="GO" id="GO:0005737">
    <property type="term" value="C:cytoplasm"/>
    <property type="evidence" value="ECO:0007669"/>
    <property type="project" value="UniProtKB-SubCell"/>
</dbReference>
<evidence type="ECO:0000256" key="1">
    <source>
        <dbReference type="ARBA" id="ARBA00004496"/>
    </source>
</evidence>
<evidence type="ECO:0000256" key="8">
    <source>
        <dbReference type="ARBA" id="ARBA00022840"/>
    </source>
</evidence>
<keyword evidence="12" id="KW-0378">Hydrolase</keyword>
<organism evidence="12 13">
    <name type="scientific">Holdemanella biformis DSM 3989</name>
    <dbReference type="NCBI Taxonomy" id="518637"/>
    <lineage>
        <taxon>Bacteria</taxon>
        <taxon>Bacillati</taxon>
        <taxon>Bacillota</taxon>
        <taxon>Erysipelotrichia</taxon>
        <taxon>Erysipelotrichales</taxon>
        <taxon>Erysipelotrichaceae</taxon>
        <taxon>Holdemanella</taxon>
    </lineage>
</organism>
<feature type="region of interest" description="Disordered" evidence="11">
    <location>
        <begin position="1"/>
        <end position="31"/>
    </location>
</feature>
<evidence type="ECO:0000256" key="4">
    <source>
        <dbReference type="ARBA" id="ARBA00022490"/>
    </source>
</evidence>
<dbReference type="Gene3D" id="3.40.50.300">
    <property type="entry name" value="P-loop containing nucleotide triphosphate hydrolases"/>
    <property type="match status" value="1"/>
</dbReference>